<comment type="cofactor">
    <cofactor evidence="1">
        <name>pyridoxal 5'-phosphate</name>
        <dbReference type="ChEBI" id="CHEBI:597326"/>
    </cofactor>
</comment>
<reference evidence="8 9" key="1">
    <citation type="submission" date="2023-07" db="EMBL/GenBank/DDBJ databases">
        <title>Sequencing the genomes of 1000 actinobacteria strains.</title>
        <authorList>
            <person name="Klenk H.-P."/>
        </authorList>
    </citation>
    <scope>NUCLEOTIDE SEQUENCE [LARGE SCALE GENOMIC DNA]</scope>
    <source>
        <strain evidence="8 9">GD13</strain>
    </source>
</reference>
<dbReference type="GO" id="GO:0031071">
    <property type="term" value="F:cysteine desulfurase activity"/>
    <property type="evidence" value="ECO:0007669"/>
    <property type="project" value="UniProtKB-EC"/>
</dbReference>
<sequence length="433" mass="46359">MEGLLPELEMIRQDFPILERTLAGGHPLVYLDSANTSQKPQVVIDAMVDHLEHHNANVARAMHQLGVEASEAFEGGRDRVAAFLNAPSRDEVIFTKNASEALNLVARSLGDARGIDTGAAQWDRLGEGDEIVITEMEHHSNIVPWQMLAERTGAKLRWFGLTDDGLLDLSDIDSLITERTRVVSLTWVSNMLGTINPVADIARRAHEVGAIVVVDASQAAPQMPVDVVASGADLLVFTSHKVVGPTGIGVLWGRRAILEQLPPFLGGGEMIATVAMERSTYAAIPHKFEAGTPPIAEAVGLGVAVDYLQSVGLDAIRRHEETITAYALEGLATLPGITILGPRTARERGGAISFEVEGIHPHDIAQVLDSRGIAVRAGHHCAKPAHARFGVQSSARMSSYLYTTPAEIDAFIEGLAHTQRYFGTVPTVAGAGA</sequence>
<keyword evidence="5" id="KW-0663">Pyridoxal phosphate</keyword>
<dbReference type="SUPFAM" id="SSF53383">
    <property type="entry name" value="PLP-dependent transferases"/>
    <property type="match status" value="1"/>
</dbReference>
<dbReference type="InterPro" id="IPR000192">
    <property type="entry name" value="Aminotrans_V_dom"/>
</dbReference>
<dbReference type="PANTHER" id="PTHR43586">
    <property type="entry name" value="CYSTEINE DESULFURASE"/>
    <property type="match status" value="1"/>
</dbReference>
<protein>
    <recommendedName>
        <fullName evidence="3">cysteine desulfurase</fullName>
        <ecNumber evidence="3">2.8.1.7</ecNumber>
    </recommendedName>
</protein>
<comment type="catalytic activity">
    <reaction evidence="6">
        <text>(sulfur carrier)-H + L-cysteine = (sulfur carrier)-SH + L-alanine</text>
        <dbReference type="Rhea" id="RHEA:43892"/>
        <dbReference type="Rhea" id="RHEA-COMP:14737"/>
        <dbReference type="Rhea" id="RHEA-COMP:14739"/>
        <dbReference type="ChEBI" id="CHEBI:29917"/>
        <dbReference type="ChEBI" id="CHEBI:35235"/>
        <dbReference type="ChEBI" id="CHEBI:57972"/>
        <dbReference type="ChEBI" id="CHEBI:64428"/>
        <dbReference type="EC" id="2.8.1.7"/>
    </reaction>
</comment>
<keyword evidence="8" id="KW-0456">Lyase</keyword>
<dbReference type="Proteomes" id="UP001240447">
    <property type="component" value="Unassembled WGS sequence"/>
</dbReference>
<dbReference type="Pfam" id="PF00266">
    <property type="entry name" value="Aminotran_5"/>
    <property type="match status" value="1"/>
</dbReference>
<evidence type="ECO:0000256" key="1">
    <source>
        <dbReference type="ARBA" id="ARBA00001933"/>
    </source>
</evidence>
<evidence type="ECO:0000313" key="9">
    <source>
        <dbReference type="Proteomes" id="UP001240447"/>
    </source>
</evidence>
<evidence type="ECO:0000256" key="6">
    <source>
        <dbReference type="ARBA" id="ARBA00050776"/>
    </source>
</evidence>
<dbReference type="CDD" id="cd06453">
    <property type="entry name" value="SufS_like"/>
    <property type="match status" value="1"/>
</dbReference>
<dbReference type="RefSeq" id="WP_306825246.1">
    <property type="nucleotide sequence ID" value="NZ_JAUSQM010000001.1"/>
</dbReference>
<dbReference type="EC" id="2.8.1.7" evidence="3"/>
<dbReference type="GO" id="GO:0009000">
    <property type="term" value="F:selenocysteine lyase activity"/>
    <property type="evidence" value="ECO:0007669"/>
    <property type="project" value="UniProtKB-EC"/>
</dbReference>
<name>A0ABT9NRR6_9ACTN</name>
<keyword evidence="9" id="KW-1185">Reference proteome</keyword>
<dbReference type="Gene3D" id="3.40.640.10">
    <property type="entry name" value="Type I PLP-dependent aspartate aminotransferase-like (Major domain)"/>
    <property type="match status" value="1"/>
</dbReference>
<dbReference type="EMBL" id="JAUSQM010000001">
    <property type="protein sequence ID" value="MDP9823114.1"/>
    <property type="molecule type" value="Genomic_DNA"/>
</dbReference>
<dbReference type="Gene3D" id="3.90.1150.10">
    <property type="entry name" value="Aspartate Aminotransferase, domain 1"/>
    <property type="match status" value="1"/>
</dbReference>
<feature type="domain" description="Aminotransferase class V" evidence="7">
    <location>
        <begin position="29"/>
        <end position="411"/>
    </location>
</feature>
<evidence type="ECO:0000256" key="2">
    <source>
        <dbReference type="ARBA" id="ARBA00010447"/>
    </source>
</evidence>
<dbReference type="InterPro" id="IPR015422">
    <property type="entry name" value="PyrdxlP-dep_Trfase_small"/>
</dbReference>
<dbReference type="NCBIfam" id="TIGR01979">
    <property type="entry name" value="sufS"/>
    <property type="match status" value="1"/>
</dbReference>
<keyword evidence="4 8" id="KW-0808">Transferase</keyword>
<accession>A0ABT9NRR6</accession>
<comment type="caution">
    <text evidence="8">The sequence shown here is derived from an EMBL/GenBank/DDBJ whole genome shotgun (WGS) entry which is preliminary data.</text>
</comment>
<dbReference type="InterPro" id="IPR015421">
    <property type="entry name" value="PyrdxlP-dep_Trfase_major"/>
</dbReference>
<dbReference type="InterPro" id="IPR010970">
    <property type="entry name" value="Cys_dSase_SufS"/>
</dbReference>
<organism evidence="8 9">
    <name type="scientific">Nocardioides massiliensis</name>
    <dbReference type="NCBI Taxonomy" id="1325935"/>
    <lineage>
        <taxon>Bacteria</taxon>
        <taxon>Bacillati</taxon>
        <taxon>Actinomycetota</taxon>
        <taxon>Actinomycetes</taxon>
        <taxon>Propionibacteriales</taxon>
        <taxon>Nocardioidaceae</taxon>
        <taxon>Nocardioides</taxon>
    </lineage>
</organism>
<gene>
    <name evidence="8" type="ORF">J2S59_002923</name>
</gene>
<dbReference type="InterPro" id="IPR015424">
    <property type="entry name" value="PyrdxlP-dep_Trfase"/>
</dbReference>
<evidence type="ECO:0000313" key="8">
    <source>
        <dbReference type="EMBL" id="MDP9823114.1"/>
    </source>
</evidence>
<proteinExistence type="inferred from homology"/>
<evidence type="ECO:0000256" key="4">
    <source>
        <dbReference type="ARBA" id="ARBA00022679"/>
    </source>
</evidence>
<comment type="similarity">
    <text evidence="2">Belongs to the class-V pyridoxal-phosphate-dependent aminotransferase family. Csd subfamily.</text>
</comment>
<evidence type="ECO:0000256" key="3">
    <source>
        <dbReference type="ARBA" id="ARBA00012239"/>
    </source>
</evidence>
<dbReference type="PANTHER" id="PTHR43586:SF8">
    <property type="entry name" value="CYSTEINE DESULFURASE 1, CHLOROPLASTIC"/>
    <property type="match status" value="1"/>
</dbReference>
<evidence type="ECO:0000256" key="5">
    <source>
        <dbReference type="ARBA" id="ARBA00022898"/>
    </source>
</evidence>
<evidence type="ECO:0000259" key="7">
    <source>
        <dbReference type="Pfam" id="PF00266"/>
    </source>
</evidence>